<evidence type="ECO:0000259" key="1">
    <source>
        <dbReference type="Pfam" id="PF01926"/>
    </source>
</evidence>
<dbReference type="Pfam" id="PF01926">
    <property type="entry name" value="MMR_HSR1"/>
    <property type="match status" value="1"/>
</dbReference>
<name>A0A160TCS2_9ZZZZ</name>
<evidence type="ECO:0000313" key="2">
    <source>
        <dbReference type="EMBL" id="CUS42280.1"/>
    </source>
</evidence>
<dbReference type="Gene3D" id="3.40.50.300">
    <property type="entry name" value="P-loop containing nucleotide triphosphate hydrolases"/>
    <property type="match status" value="1"/>
</dbReference>
<feature type="domain" description="G" evidence="1">
    <location>
        <begin position="13"/>
        <end position="132"/>
    </location>
</feature>
<gene>
    <name evidence="2" type="ORF">MGWOODY_Tha621</name>
</gene>
<dbReference type="PANTHER" id="PTHR42714">
    <property type="entry name" value="TRNA MODIFICATION GTPASE GTPBP3"/>
    <property type="match status" value="1"/>
</dbReference>
<dbReference type="GO" id="GO:0005525">
    <property type="term" value="F:GTP binding"/>
    <property type="evidence" value="ECO:0007669"/>
    <property type="project" value="InterPro"/>
</dbReference>
<accession>A0A160TCS2</accession>
<proteinExistence type="predicted"/>
<sequence>MTNKQISLPIILSVVGHTNTGKTSLVRTLMRNSDFGEIDNRAGTTRHVESAQIFLGDKAFLELRDTPGLEDSVALAERLQALTSAHLSGRDTLLTFVKDSANKKEFDQELKVLNQILISDIILYVIDCREPVLEKYLFELRCLSMAAKPIIPVLNFIEKSGNHKTEWRKTLADFNFHSLVEFDTVAFSFEAEKRLYRKFQTVLEPYYALLETFIQQREEDWLALRHACIQCSSKFMLAVSKIQVTVDTTTADKNAEVEASARLQNTVRVKEKEQLGRILQLLQFSADDIQYANVPIKDGRWTLDLFAPEALKKFGIDTASAAATGAAIGVGVDVMLAGLSLGTATLAGAILGSSWSTGKRFGKQLLARYRGQYVIGLDQPTITLLLARQAHLLDALFHRGHAAQQQLMLGDDKVTKLDYSEPLQVLKKVQNLAVSHDEELEADITQVLNNWFTTVISA</sequence>
<dbReference type="SUPFAM" id="SSF52540">
    <property type="entry name" value="P-loop containing nucleoside triphosphate hydrolases"/>
    <property type="match status" value="1"/>
</dbReference>
<dbReference type="InterPro" id="IPR021871">
    <property type="entry name" value="DUF3482"/>
</dbReference>
<dbReference type="AlphaFoldDB" id="A0A160TCS2"/>
<protein>
    <submittedName>
        <fullName evidence="2">Probable integral membrane protein NMA1898</fullName>
    </submittedName>
</protein>
<dbReference type="InterPro" id="IPR027417">
    <property type="entry name" value="P-loop_NTPase"/>
</dbReference>
<dbReference type="Pfam" id="PF11981">
    <property type="entry name" value="DUF3482"/>
    <property type="match status" value="1"/>
</dbReference>
<reference evidence="2" key="1">
    <citation type="submission" date="2015-10" db="EMBL/GenBank/DDBJ databases">
        <authorList>
            <person name="Gilbert D.G."/>
        </authorList>
    </citation>
    <scope>NUCLEOTIDE SEQUENCE</scope>
</reference>
<dbReference type="GO" id="GO:0030488">
    <property type="term" value="P:tRNA methylation"/>
    <property type="evidence" value="ECO:0007669"/>
    <property type="project" value="TreeGrafter"/>
</dbReference>
<dbReference type="EMBL" id="CZQC01000064">
    <property type="protein sequence ID" value="CUS42280.1"/>
    <property type="molecule type" value="Genomic_DNA"/>
</dbReference>
<dbReference type="InterPro" id="IPR006073">
    <property type="entry name" value="GTP-bd"/>
</dbReference>
<dbReference type="GO" id="GO:0005829">
    <property type="term" value="C:cytosol"/>
    <property type="evidence" value="ECO:0007669"/>
    <property type="project" value="TreeGrafter"/>
</dbReference>
<dbReference type="GO" id="GO:0002098">
    <property type="term" value="P:tRNA wobble uridine modification"/>
    <property type="evidence" value="ECO:0007669"/>
    <property type="project" value="TreeGrafter"/>
</dbReference>
<dbReference type="PANTHER" id="PTHR42714:SF7">
    <property type="entry name" value="G DOMAIN-CONTAINING PROTEIN"/>
    <property type="match status" value="1"/>
</dbReference>
<organism evidence="2">
    <name type="scientific">hydrothermal vent metagenome</name>
    <dbReference type="NCBI Taxonomy" id="652676"/>
    <lineage>
        <taxon>unclassified sequences</taxon>
        <taxon>metagenomes</taxon>
        <taxon>ecological metagenomes</taxon>
    </lineage>
</organism>